<dbReference type="InterPro" id="IPR027094">
    <property type="entry name" value="Mitofusin_fam"/>
</dbReference>
<accession>A0A6M4XCX5</accession>
<dbReference type="InterPro" id="IPR027417">
    <property type="entry name" value="P-loop_NTPase"/>
</dbReference>
<dbReference type="GO" id="GO:0016020">
    <property type="term" value="C:membrane"/>
    <property type="evidence" value="ECO:0007669"/>
    <property type="project" value="UniProtKB-SubCell"/>
</dbReference>
<keyword evidence="3" id="KW-0378">Hydrolase</keyword>
<keyword evidence="4" id="KW-0342">GTP-binding</keyword>
<dbReference type="EMBL" id="CP049838">
    <property type="protein sequence ID" value="QJT05933.1"/>
    <property type="molecule type" value="Genomic_DNA"/>
</dbReference>
<feature type="region of interest" description="Disordered" evidence="6">
    <location>
        <begin position="1"/>
        <end position="22"/>
    </location>
</feature>
<protein>
    <recommendedName>
        <fullName evidence="7">Dynamin N-terminal domain-containing protein</fullName>
    </recommendedName>
</protein>
<comment type="subcellular location">
    <subcellularLocation>
        <location evidence="1">Membrane</location>
    </subcellularLocation>
</comment>
<sequence>MASRRTEMLDRALRSLPEGPAAQPVREALQGAHEALRAPLRVAVAGRVSSGKSTLVNALIGGELLVTGINPVTFTVCVLRHAEVPSLTVRFSGGVGPESRPLSDLRLLTARGADGAAPGGLDHVEIYGPFPYLGTFELVDTPGFGSRYTADTAAAMRALGVTPDAVARSTAGQLRRSDAVIAVLNTAVAGQDADLLTRFRGADGTSPSLTPITAIGVLTKVELLWPGEVDDPCDDVLALGRDHARRIMADPGTRRLLHDVIPVCSKLSEGAAGLTEAEFDGLDLLSRTPEARLRARLDDRRGFATRRYDDLPLPPERRRALVARLSQYGVFLASRLVREGADTPAELCRALEAASGMEHLRRTLLSHFGERRELIKLGRIVDAARDLRTRQTPAEDPRVRARIGDALRMVTDWEHDDPAFVELRLLEQWYEKRLDIPDAAGEELERAGGERGTSVADRLGFLDSSAPPSLARLERAALERVEHWRRSSVVTSPGLRMVAPVLERRYAQLYDRVRQARILLGEELP</sequence>
<dbReference type="Gene3D" id="3.40.50.300">
    <property type="entry name" value="P-loop containing nucleotide triphosphate hydrolases"/>
    <property type="match status" value="1"/>
</dbReference>
<evidence type="ECO:0000256" key="6">
    <source>
        <dbReference type="SAM" id="MobiDB-lite"/>
    </source>
</evidence>
<evidence type="ECO:0000256" key="4">
    <source>
        <dbReference type="ARBA" id="ARBA00023134"/>
    </source>
</evidence>
<dbReference type="PANTHER" id="PTHR10465">
    <property type="entry name" value="TRANSMEMBRANE GTPASE FZO1"/>
    <property type="match status" value="1"/>
</dbReference>
<dbReference type="GO" id="GO:0003924">
    <property type="term" value="F:GTPase activity"/>
    <property type="evidence" value="ECO:0007669"/>
    <property type="project" value="InterPro"/>
</dbReference>
<evidence type="ECO:0000256" key="3">
    <source>
        <dbReference type="ARBA" id="ARBA00022801"/>
    </source>
</evidence>
<feature type="compositionally biased region" description="Basic and acidic residues" evidence="6">
    <location>
        <begin position="1"/>
        <end position="13"/>
    </location>
</feature>
<dbReference type="Pfam" id="PF00350">
    <property type="entry name" value="Dynamin_N"/>
    <property type="match status" value="1"/>
</dbReference>
<proteinExistence type="predicted"/>
<dbReference type="PANTHER" id="PTHR10465:SF0">
    <property type="entry name" value="SARCALUMENIN"/>
    <property type="match status" value="1"/>
</dbReference>
<dbReference type="SUPFAM" id="SSF52540">
    <property type="entry name" value="P-loop containing nucleoside triphosphate hydrolases"/>
    <property type="match status" value="1"/>
</dbReference>
<evidence type="ECO:0000256" key="2">
    <source>
        <dbReference type="ARBA" id="ARBA00022741"/>
    </source>
</evidence>
<evidence type="ECO:0000256" key="5">
    <source>
        <dbReference type="ARBA" id="ARBA00023136"/>
    </source>
</evidence>
<keyword evidence="5" id="KW-0472">Membrane</keyword>
<name>A0A6M4XCX5_9ACTN</name>
<evidence type="ECO:0000256" key="1">
    <source>
        <dbReference type="ARBA" id="ARBA00004370"/>
    </source>
</evidence>
<evidence type="ECO:0000313" key="8">
    <source>
        <dbReference type="EMBL" id="QJT05933.1"/>
    </source>
</evidence>
<organism evidence="8 9">
    <name type="scientific">Streptomyces asoensis</name>
    <dbReference type="NCBI Taxonomy" id="249586"/>
    <lineage>
        <taxon>Bacteria</taxon>
        <taxon>Bacillati</taxon>
        <taxon>Actinomycetota</taxon>
        <taxon>Actinomycetes</taxon>
        <taxon>Kitasatosporales</taxon>
        <taxon>Streptomycetaceae</taxon>
        <taxon>Streptomyces</taxon>
    </lineage>
</organism>
<dbReference type="InterPro" id="IPR045063">
    <property type="entry name" value="Dynamin_N"/>
</dbReference>
<dbReference type="AlphaFoldDB" id="A0A6M4XCX5"/>
<dbReference type="GO" id="GO:0005525">
    <property type="term" value="F:GTP binding"/>
    <property type="evidence" value="ECO:0007669"/>
    <property type="project" value="UniProtKB-KW"/>
</dbReference>
<feature type="domain" description="Dynamin N-terminal" evidence="7">
    <location>
        <begin position="42"/>
        <end position="220"/>
    </location>
</feature>
<reference evidence="8" key="1">
    <citation type="submission" date="2020-03" db="EMBL/GenBank/DDBJ databases">
        <title>Molecular networking-based the target discovery of potent antiproliferative macrolactams: 5/6/7/16 polycyclic ansamycins and glycosylated trienomycin from Streptomyces cacaoi subsp. asoensis.</title>
        <authorList>
            <person name="Liu L.-L."/>
        </authorList>
    </citation>
    <scope>NUCLEOTIDE SEQUENCE [LARGE SCALE GENOMIC DNA]</scope>
    <source>
        <strain evidence="8">H2S5</strain>
    </source>
</reference>
<dbReference type="RefSeq" id="WP_171401244.1">
    <property type="nucleotide sequence ID" value="NZ_CP049838.1"/>
</dbReference>
<evidence type="ECO:0000259" key="7">
    <source>
        <dbReference type="Pfam" id="PF00350"/>
    </source>
</evidence>
<keyword evidence="2" id="KW-0547">Nucleotide-binding</keyword>
<gene>
    <name evidence="8" type="ORF">G9272_41070</name>
</gene>
<dbReference type="Proteomes" id="UP000502665">
    <property type="component" value="Chromosome"/>
</dbReference>
<keyword evidence="9" id="KW-1185">Reference proteome</keyword>
<evidence type="ECO:0000313" key="9">
    <source>
        <dbReference type="Proteomes" id="UP000502665"/>
    </source>
</evidence>